<protein>
    <submittedName>
        <fullName evidence="2">ATP-grasp ribosomal peptide maturase</fullName>
    </submittedName>
</protein>
<dbReference type="NCBIfam" id="TIGR04187">
    <property type="entry name" value="GRASP_SAV_5884"/>
    <property type="match status" value="1"/>
</dbReference>
<dbReference type="Pfam" id="PF21068">
    <property type="entry name" value="ATPgraspMvdD"/>
    <property type="match status" value="1"/>
</dbReference>
<keyword evidence="3" id="KW-1185">Reference proteome</keyword>
<dbReference type="PANTHER" id="PTHR21621:SF0">
    <property type="entry name" value="BETA-CITRYLGLUTAMATE SYNTHASE B-RELATED"/>
    <property type="match status" value="1"/>
</dbReference>
<proteinExistence type="predicted"/>
<dbReference type="Gene3D" id="3.30.470.20">
    <property type="entry name" value="ATP-grasp fold, B domain"/>
    <property type="match status" value="1"/>
</dbReference>
<comment type="caution">
    <text evidence="2">The sequence shown here is derived from an EMBL/GenBank/DDBJ whole genome shotgun (WGS) entry which is preliminary data.</text>
</comment>
<dbReference type="InterPro" id="IPR048936">
    <property type="entry name" value="MvdD-like_ATPgrasp"/>
</dbReference>
<dbReference type="SUPFAM" id="SSF56059">
    <property type="entry name" value="Glutathione synthetase ATP-binding domain-like"/>
    <property type="match status" value="1"/>
</dbReference>
<dbReference type="EMBL" id="BAAASD010000105">
    <property type="protein sequence ID" value="GAA2377148.1"/>
    <property type="molecule type" value="Genomic_DNA"/>
</dbReference>
<dbReference type="RefSeq" id="WP_346179574.1">
    <property type="nucleotide sequence ID" value="NZ_BAAASD010000105.1"/>
</dbReference>
<evidence type="ECO:0000313" key="3">
    <source>
        <dbReference type="Proteomes" id="UP001500253"/>
    </source>
</evidence>
<accession>A0ABN3HE30</accession>
<dbReference type="InterPro" id="IPR026449">
    <property type="entry name" value="GRASP_SAV_5884"/>
</dbReference>
<gene>
    <name evidence="2" type="primary">tgmB_3</name>
    <name evidence="2" type="ORF">GCM10010246_84750</name>
</gene>
<feature type="domain" description="MvdD-like pre-ATP grasp" evidence="1">
    <location>
        <begin position="10"/>
        <end position="124"/>
    </location>
</feature>
<dbReference type="PANTHER" id="PTHR21621">
    <property type="entry name" value="RIBOSOMAL PROTEIN S6 MODIFICATION PROTEIN"/>
    <property type="match status" value="1"/>
</dbReference>
<evidence type="ECO:0000259" key="1">
    <source>
        <dbReference type="Pfam" id="PF21068"/>
    </source>
</evidence>
<reference evidence="2 3" key="1">
    <citation type="journal article" date="2019" name="Int. J. Syst. Evol. Microbiol.">
        <title>The Global Catalogue of Microorganisms (GCM) 10K type strain sequencing project: providing services to taxonomists for standard genome sequencing and annotation.</title>
        <authorList>
            <consortium name="The Broad Institute Genomics Platform"/>
            <consortium name="The Broad Institute Genome Sequencing Center for Infectious Disease"/>
            <person name="Wu L."/>
            <person name="Ma J."/>
        </authorList>
    </citation>
    <scope>NUCLEOTIDE SEQUENCE [LARGE SCALE GENOMIC DNA]</scope>
    <source>
        <strain evidence="2 3">JCM 4316</strain>
    </source>
</reference>
<dbReference type="Proteomes" id="UP001500253">
    <property type="component" value="Unassembled WGS sequence"/>
</dbReference>
<evidence type="ECO:0000313" key="2">
    <source>
        <dbReference type="EMBL" id="GAA2377148.1"/>
    </source>
</evidence>
<sequence length="326" mass="36229">MGNAGRNAVVLVVTKVADATADLVIEQLNARRIPIVRLDPGDFPTSVAVNAYLGNHGLSGSLRTPSRIADLRGIRSVYWRRPSPYSVADDMRPQDAHWCADQARYGLGGLLGALPDAHYVNHPWRNRDAEHKPAQLAVAARCGLDVPPTLVTNDAERARWFARECGPVVYKPVRNTDYHGDDSRALTVWVEEVAPSEIDTEVGRTAHLFQQRVDKVADIRLTAVGDQLFAVRIDGAPGLDWRRDYDALSYTLIETPPEVAKAVRAYLDAFGLVFGAFDFGLDRHGRWWMYECNPNGQWAWFPDPITERITAALADRLQSPGNAHAR</sequence>
<name>A0ABN3HE30_9ACTN</name>
<organism evidence="2 3">
    <name type="scientific">Streptomyces cuspidosporus</name>
    <dbReference type="NCBI Taxonomy" id="66882"/>
    <lineage>
        <taxon>Bacteria</taxon>
        <taxon>Bacillati</taxon>
        <taxon>Actinomycetota</taxon>
        <taxon>Actinomycetes</taxon>
        <taxon>Kitasatosporales</taxon>
        <taxon>Streptomycetaceae</taxon>
        <taxon>Streptomyces</taxon>
    </lineage>
</organism>